<dbReference type="Proteomes" id="UP001272097">
    <property type="component" value="Unassembled WGS sequence"/>
</dbReference>
<dbReference type="RefSeq" id="WP_320216279.1">
    <property type="nucleotide sequence ID" value="NZ_JAVIIS010000036.1"/>
</dbReference>
<dbReference type="EMBL" id="JAVIIS010000036">
    <property type="protein sequence ID" value="MDX8442292.1"/>
    <property type="molecule type" value="Genomic_DNA"/>
</dbReference>
<evidence type="ECO:0000313" key="1">
    <source>
        <dbReference type="EMBL" id="MDX8442292.1"/>
    </source>
</evidence>
<gene>
    <name evidence="1" type="ORF">RFM51_22130</name>
</gene>
<name>A0ABU4X1U2_9HYPH</name>
<keyword evidence="2" id="KW-1185">Reference proteome</keyword>
<reference evidence="1 2" key="1">
    <citation type="submission" date="2023-08" db="EMBL/GenBank/DDBJ databases">
        <title>Implementing the SeqCode for naming new Mesorhizobium species isolated from Vachellia karroo root nodules.</title>
        <authorList>
            <person name="Van Lill M."/>
        </authorList>
    </citation>
    <scope>NUCLEOTIDE SEQUENCE [LARGE SCALE GENOMIC DNA]</scope>
    <source>
        <strain evidence="1 2">VK3E</strain>
    </source>
</reference>
<protein>
    <submittedName>
        <fullName evidence="1">Plasmid stabilization protein</fullName>
    </submittedName>
</protein>
<dbReference type="InterPro" id="IPR010985">
    <property type="entry name" value="Ribbon_hlx_hlx"/>
</dbReference>
<accession>A0ABU4X1U2</accession>
<proteinExistence type="predicted"/>
<organism evidence="1 2">
    <name type="scientific">Mesorhizobium australafricanum</name>
    <dbReference type="NCBI Taxonomy" id="3072311"/>
    <lineage>
        <taxon>Bacteria</taxon>
        <taxon>Pseudomonadati</taxon>
        <taxon>Pseudomonadota</taxon>
        <taxon>Alphaproteobacteria</taxon>
        <taxon>Hyphomicrobiales</taxon>
        <taxon>Phyllobacteriaceae</taxon>
        <taxon>Mesorhizobium</taxon>
    </lineage>
</organism>
<evidence type="ECO:0000313" key="2">
    <source>
        <dbReference type="Proteomes" id="UP001272097"/>
    </source>
</evidence>
<dbReference type="SUPFAM" id="SSF47598">
    <property type="entry name" value="Ribbon-helix-helix"/>
    <property type="match status" value="1"/>
</dbReference>
<comment type="caution">
    <text evidence="1">The sequence shown here is derived from an EMBL/GenBank/DDBJ whole genome shotgun (WGS) entry which is preliminary data.</text>
</comment>
<sequence length="95" mass="10534">MGDMLIRGIPEPLKREIEQAARKGGQSLSGKAIDLLRKGIVAEKEAKPERGVSAWDAIRSAFVAENATDETFAEIMDEIEAERKSDFGRPIEDFE</sequence>